<dbReference type="SUPFAM" id="SSF52540">
    <property type="entry name" value="P-loop containing nucleoside triphosphate hydrolases"/>
    <property type="match status" value="2"/>
</dbReference>
<dbReference type="GO" id="GO:0005524">
    <property type="term" value="F:ATP binding"/>
    <property type="evidence" value="ECO:0007669"/>
    <property type="project" value="InterPro"/>
</dbReference>
<dbReference type="InterPro" id="IPR027417">
    <property type="entry name" value="P-loop_NTPase"/>
</dbReference>
<dbReference type="Gene3D" id="3.40.50.10810">
    <property type="entry name" value="Tandem AAA-ATPase domain"/>
    <property type="match status" value="1"/>
</dbReference>
<dbReference type="Pfam" id="PF00176">
    <property type="entry name" value="SNF2-rel_dom"/>
    <property type="match status" value="1"/>
</dbReference>
<organism evidence="4 5">
    <name type="scientific">Desulfatitalea alkaliphila</name>
    <dbReference type="NCBI Taxonomy" id="2929485"/>
    <lineage>
        <taxon>Bacteria</taxon>
        <taxon>Pseudomonadati</taxon>
        <taxon>Thermodesulfobacteriota</taxon>
        <taxon>Desulfobacteria</taxon>
        <taxon>Desulfobacterales</taxon>
        <taxon>Desulfosarcinaceae</taxon>
        <taxon>Desulfatitalea</taxon>
    </lineage>
</organism>
<dbReference type="PANTHER" id="PTHR10799">
    <property type="entry name" value="SNF2/RAD54 HELICASE FAMILY"/>
    <property type="match status" value="1"/>
</dbReference>
<dbReference type="InterPro" id="IPR049730">
    <property type="entry name" value="SNF2/RAD54-like_C"/>
</dbReference>
<protein>
    <submittedName>
        <fullName evidence="4">DEAD/DEAH box helicase</fullName>
    </submittedName>
</protein>
<dbReference type="RefSeq" id="WP_246903648.1">
    <property type="nucleotide sequence ID" value="NZ_JALJRB010000004.1"/>
</dbReference>
<dbReference type="InterPro" id="IPR038718">
    <property type="entry name" value="SNF2-like_sf"/>
</dbReference>
<proteinExistence type="predicted"/>
<reference evidence="4" key="1">
    <citation type="submission" date="2022-04" db="EMBL/GenBank/DDBJ databases">
        <title>Desulfatitalea alkaliphila sp. nov., a novel anaerobic sulfate-reducing bacterium isolated from terrestrial mud volcano, Taman Peninsula, Russia.</title>
        <authorList>
            <person name="Khomyakova M.A."/>
            <person name="Merkel A.Y."/>
            <person name="Slobodkin A.I."/>
        </authorList>
    </citation>
    <scope>NUCLEOTIDE SEQUENCE</scope>
    <source>
        <strain evidence="4">M08but</strain>
    </source>
</reference>
<evidence type="ECO:0000313" key="5">
    <source>
        <dbReference type="Proteomes" id="UP001165427"/>
    </source>
</evidence>
<dbReference type="GO" id="GO:0016787">
    <property type="term" value="F:hydrolase activity"/>
    <property type="evidence" value="ECO:0007669"/>
    <property type="project" value="UniProtKB-KW"/>
</dbReference>
<evidence type="ECO:0000256" key="1">
    <source>
        <dbReference type="ARBA" id="ARBA00022801"/>
    </source>
</evidence>
<dbReference type="SMART" id="SM00487">
    <property type="entry name" value="DEXDc"/>
    <property type="match status" value="1"/>
</dbReference>
<comment type="caution">
    <text evidence="4">The sequence shown here is derived from an EMBL/GenBank/DDBJ whole genome shotgun (WGS) entry which is preliminary data.</text>
</comment>
<dbReference type="PROSITE" id="PS51194">
    <property type="entry name" value="HELICASE_CTER"/>
    <property type="match status" value="1"/>
</dbReference>
<dbReference type="GO" id="GO:0004386">
    <property type="term" value="F:helicase activity"/>
    <property type="evidence" value="ECO:0007669"/>
    <property type="project" value="UniProtKB-KW"/>
</dbReference>
<feature type="domain" description="Helicase C-terminal" evidence="3">
    <location>
        <begin position="804"/>
        <end position="957"/>
    </location>
</feature>
<feature type="domain" description="Helicase ATP-binding" evidence="2">
    <location>
        <begin position="517"/>
        <end position="675"/>
    </location>
</feature>
<accession>A0AA41UHS7</accession>
<dbReference type="Pfam" id="PF00271">
    <property type="entry name" value="Helicase_C"/>
    <property type="match status" value="1"/>
</dbReference>
<dbReference type="InterPro" id="IPR014001">
    <property type="entry name" value="Helicase_ATP-bd"/>
</dbReference>
<dbReference type="Gene3D" id="3.40.50.300">
    <property type="entry name" value="P-loop containing nucleotide triphosphate hydrolases"/>
    <property type="match status" value="1"/>
</dbReference>
<keyword evidence="1" id="KW-0378">Hydrolase</keyword>
<dbReference type="Proteomes" id="UP001165427">
    <property type="component" value="Unassembled WGS sequence"/>
</dbReference>
<keyword evidence="4" id="KW-0547">Nucleotide-binding</keyword>
<dbReference type="EMBL" id="JALJRB010000004">
    <property type="protein sequence ID" value="MCJ8499950.1"/>
    <property type="molecule type" value="Genomic_DNA"/>
</dbReference>
<evidence type="ECO:0000259" key="3">
    <source>
        <dbReference type="PROSITE" id="PS51194"/>
    </source>
</evidence>
<dbReference type="InterPro" id="IPR001650">
    <property type="entry name" value="Helicase_C-like"/>
</dbReference>
<dbReference type="SMART" id="SM00490">
    <property type="entry name" value="HELICc"/>
    <property type="match status" value="1"/>
</dbReference>
<dbReference type="PROSITE" id="PS51192">
    <property type="entry name" value="HELICASE_ATP_BIND_1"/>
    <property type="match status" value="1"/>
</dbReference>
<evidence type="ECO:0000313" key="4">
    <source>
        <dbReference type="EMBL" id="MCJ8499950.1"/>
    </source>
</evidence>
<keyword evidence="4" id="KW-0347">Helicase</keyword>
<evidence type="ECO:0000259" key="2">
    <source>
        <dbReference type="PROSITE" id="PS51192"/>
    </source>
</evidence>
<keyword evidence="4" id="KW-0067">ATP-binding</keyword>
<gene>
    <name evidence="4" type="ORF">MRX98_05140</name>
</gene>
<name>A0AA41UHS7_9BACT</name>
<keyword evidence="5" id="KW-1185">Reference proteome</keyword>
<dbReference type="CDD" id="cd18793">
    <property type="entry name" value="SF2_C_SNF"/>
    <property type="match status" value="1"/>
</dbReference>
<sequence>MTRLEFFRHAFALMPGADDRFPAIAVMAPARKGLAGYRACSCAVARQKRCVHLKALERIRRAFVDRFEQGDPAEAFRQSVWYRLAAILAERRGGAPDSVGGVIGDRERDDGDLCLVDRSGDLLLVYQSAGSDRERLVDRLRTRADESVVPSRGDVLRDLTRLTMTDDERLLCERGMRTVRQALEESFWHRFAYHCFMEYHGRHTLLQPSIDTPSGDFFLTARFDEDTPLFYVSVPRKKVRTVLTDLADALANQHGLRIAPLSLDAVFDVSLNEGLGLEIRPLLRLIQQNGERRFFKREDLTRYQYGDLYYIKELGMLVEDRYPASPPDFTEPLPTVVRKSQVPLFLARHGADLQGETFRLDEKVRRLQIMDRFDQVEIGPEVIERDWLWLSVSYGDGSQSVSLRDLLAAKKADQRFVATDRGWVDCQAPAFDFLDGVAERASAAAQGASGDLVGLSRIDVLRLFAGRDGTIQPAGEAEAAAALHNLLSLQPTVPMPALEGLRSRLRGYQQRGVDWLRFLYENRLGGLLCDDMGLGKTHQVMALLVALREAGGVPAPFLVVCPTSVLGHWEQKLACYAPGLAVVVHHGGGRDPGAMAAADVIVTSYGILWRDIEALGAIAFAVAVFDEMQQIKNAETRAYQAARDIVADIKLGVSGTPLENRLSDLKALMDIVLPGYLGSDEDFRARYQVPIEQEHASRRQEALRRLIHPFTLRRLKKSVLHELPEKIEDLRTCRLSEQQVKLYRDAVEQRGRDLLGALHDAQAVVPYMHIFALLHLLKQICDHPALVENAPDQYADHASGKWDLFTELLAEALDSGQKVVVYSQYLAMVEIIARHLTTLQVDHVALTGRTRNRGERIRRFNADPDCRVFVGSLKAGGVGIDLVAASVVIHYDRWWNAAREDQATDRVHRIGQTRGVQVFKLITEGTLEEKIAAIIQRKRNLLDTIVQEDDPNLVKTFDRRELIEMLALPAYPSSDGF</sequence>
<dbReference type="InterPro" id="IPR000330">
    <property type="entry name" value="SNF2_N"/>
</dbReference>
<dbReference type="AlphaFoldDB" id="A0AA41UHS7"/>